<dbReference type="Gene3D" id="1.25.10.10">
    <property type="entry name" value="Leucine-rich Repeat Variant"/>
    <property type="match status" value="1"/>
</dbReference>
<name>D8LU38_ECTSI</name>
<dbReference type="EMBL" id="FN649191">
    <property type="protein sequence ID" value="CBN78080.1"/>
    <property type="molecule type" value="Genomic_DNA"/>
</dbReference>
<protein>
    <submittedName>
        <fullName evidence="1">Uncharacterized protein</fullName>
    </submittedName>
</protein>
<accession>D8LU38</accession>
<dbReference type="AlphaFoldDB" id="D8LU38"/>
<evidence type="ECO:0000313" key="1">
    <source>
        <dbReference type="EMBL" id="CBN78080.1"/>
    </source>
</evidence>
<organism evidence="1 2">
    <name type="scientific">Ectocarpus siliculosus</name>
    <name type="common">Brown alga</name>
    <name type="synonym">Conferva siliculosa</name>
    <dbReference type="NCBI Taxonomy" id="2880"/>
    <lineage>
        <taxon>Eukaryota</taxon>
        <taxon>Sar</taxon>
        <taxon>Stramenopiles</taxon>
        <taxon>Ochrophyta</taxon>
        <taxon>PX clade</taxon>
        <taxon>Phaeophyceae</taxon>
        <taxon>Ectocarpales</taxon>
        <taxon>Ectocarpaceae</taxon>
        <taxon>Ectocarpus</taxon>
    </lineage>
</organism>
<evidence type="ECO:0000313" key="2">
    <source>
        <dbReference type="Proteomes" id="UP000002630"/>
    </source>
</evidence>
<gene>
    <name evidence="1" type="ORF">Esi_0095_0019</name>
</gene>
<dbReference type="OrthoDB" id="760868at2759"/>
<proteinExistence type="predicted"/>
<dbReference type="STRING" id="2880.D8LU38"/>
<sequence length="99" mass="11407">MEYIQNAWDVLRFLTYYGAGISEQLWSVFPMLYRTWDKWAFDLISNMAVPIDNYISRGTDVFIAGRSAEGNSSLSEPLPLFNKLPALTSREGLAHRKTW</sequence>
<keyword evidence="2" id="KW-1185">Reference proteome</keyword>
<dbReference type="EMBL" id="FN649744">
    <property type="protein sequence ID" value="CBN78080.1"/>
    <property type="molecule type" value="Genomic_DNA"/>
</dbReference>
<dbReference type="Proteomes" id="UP000002630">
    <property type="component" value="Linkage Group LG19"/>
</dbReference>
<dbReference type="InParanoid" id="D8LU38"/>
<dbReference type="InterPro" id="IPR011989">
    <property type="entry name" value="ARM-like"/>
</dbReference>
<reference evidence="1 2" key="1">
    <citation type="journal article" date="2010" name="Nature">
        <title>The Ectocarpus genome and the independent evolution of multicellularity in brown algae.</title>
        <authorList>
            <person name="Cock J.M."/>
            <person name="Sterck L."/>
            <person name="Rouze P."/>
            <person name="Scornet D."/>
            <person name="Allen A.E."/>
            <person name="Amoutzias G."/>
            <person name="Anthouard V."/>
            <person name="Artiguenave F."/>
            <person name="Aury J.M."/>
            <person name="Badger J.H."/>
            <person name="Beszteri B."/>
            <person name="Billiau K."/>
            <person name="Bonnet E."/>
            <person name="Bothwell J.H."/>
            <person name="Bowler C."/>
            <person name="Boyen C."/>
            <person name="Brownlee C."/>
            <person name="Carrano C.J."/>
            <person name="Charrier B."/>
            <person name="Cho G.Y."/>
            <person name="Coelho S.M."/>
            <person name="Collen J."/>
            <person name="Corre E."/>
            <person name="Da Silva C."/>
            <person name="Delage L."/>
            <person name="Delaroque N."/>
            <person name="Dittami S.M."/>
            <person name="Doulbeau S."/>
            <person name="Elias M."/>
            <person name="Farnham G."/>
            <person name="Gachon C.M."/>
            <person name="Gschloessl B."/>
            <person name="Heesch S."/>
            <person name="Jabbari K."/>
            <person name="Jubin C."/>
            <person name="Kawai H."/>
            <person name="Kimura K."/>
            <person name="Kloareg B."/>
            <person name="Kupper F.C."/>
            <person name="Lang D."/>
            <person name="Le Bail A."/>
            <person name="Leblanc C."/>
            <person name="Lerouge P."/>
            <person name="Lohr M."/>
            <person name="Lopez P.J."/>
            <person name="Martens C."/>
            <person name="Maumus F."/>
            <person name="Michel G."/>
            <person name="Miranda-Saavedra D."/>
            <person name="Morales J."/>
            <person name="Moreau H."/>
            <person name="Motomura T."/>
            <person name="Nagasato C."/>
            <person name="Napoli C.A."/>
            <person name="Nelson D.R."/>
            <person name="Nyvall-Collen P."/>
            <person name="Peters A.F."/>
            <person name="Pommier C."/>
            <person name="Potin P."/>
            <person name="Poulain J."/>
            <person name="Quesneville H."/>
            <person name="Read B."/>
            <person name="Rensing S.A."/>
            <person name="Ritter A."/>
            <person name="Rousvoal S."/>
            <person name="Samanta M."/>
            <person name="Samson G."/>
            <person name="Schroeder D.C."/>
            <person name="Segurens B."/>
            <person name="Strittmatter M."/>
            <person name="Tonon T."/>
            <person name="Tregear J.W."/>
            <person name="Valentin K."/>
            <person name="von Dassow P."/>
            <person name="Yamagishi T."/>
            <person name="Van de Peer Y."/>
            <person name="Wincker P."/>
        </authorList>
    </citation>
    <scope>NUCLEOTIDE SEQUENCE [LARGE SCALE GENOMIC DNA]</scope>
    <source>
        <strain evidence="2">Ec32 / CCAP1310/4</strain>
    </source>
</reference>